<name>A0A1D1YC47_9ARAE</name>
<dbReference type="FunFam" id="1.25.40.10:FF:000470">
    <property type="entry name" value="Pentatricopeptide repeat-containing protein At5g66520"/>
    <property type="match status" value="1"/>
</dbReference>
<feature type="region of interest" description="Disordered" evidence="4">
    <location>
        <begin position="1"/>
        <end position="26"/>
    </location>
</feature>
<dbReference type="Pfam" id="PF01535">
    <property type="entry name" value="PPR"/>
    <property type="match status" value="6"/>
</dbReference>
<dbReference type="FunFam" id="1.25.40.10:FF:000690">
    <property type="entry name" value="Pentatricopeptide repeat-containing protein"/>
    <property type="match status" value="1"/>
</dbReference>
<evidence type="ECO:0000313" key="6">
    <source>
        <dbReference type="EMBL" id="JAT52195.1"/>
    </source>
</evidence>
<dbReference type="Gene3D" id="1.25.40.10">
    <property type="entry name" value="Tetratricopeptide repeat domain"/>
    <property type="match status" value="3"/>
</dbReference>
<feature type="domain" description="DYW" evidence="5">
    <location>
        <begin position="549"/>
        <end position="641"/>
    </location>
</feature>
<accession>A0A1D1YC47</accession>
<organism evidence="6">
    <name type="scientific">Anthurium amnicola</name>
    <dbReference type="NCBI Taxonomy" id="1678845"/>
    <lineage>
        <taxon>Eukaryota</taxon>
        <taxon>Viridiplantae</taxon>
        <taxon>Streptophyta</taxon>
        <taxon>Embryophyta</taxon>
        <taxon>Tracheophyta</taxon>
        <taxon>Spermatophyta</taxon>
        <taxon>Magnoliopsida</taxon>
        <taxon>Liliopsida</taxon>
        <taxon>Araceae</taxon>
        <taxon>Pothoideae</taxon>
        <taxon>Potheae</taxon>
        <taxon>Anthurium</taxon>
    </lineage>
</organism>
<comment type="similarity">
    <text evidence="1">Belongs to the PPR family. PCMP-H subfamily.</text>
</comment>
<dbReference type="Pfam" id="PF14432">
    <property type="entry name" value="DYW_deaminase"/>
    <property type="match status" value="1"/>
</dbReference>
<dbReference type="InterPro" id="IPR032867">
    <property type="entry name" value="DYW_dom"/>
</dbReference>
<dbReference type="Pfam" id="PF20431">
    <property type="entry name" value="E_motif"/>
    <property type="match status" value="1"/>
</dbReference>
<protein>
    <submittedName>
        <fullName evidence="6">Pentatricopeptide repeat-containing protein At5g48910</fullName>
    </submittedName>
</protein>
<dbReference type="PANTHER" id="PTHR47926:SF452">
    <property type="entry name" value="PENTATRICOPEPTIDE REPEAT-CONTAINING PROTEIN"/>
    <property type="match status" value="1"/>
</dbReference>
<evidence type="ECO:0000256" key="3">
    <source>
        <dbReference type="PROSITE-ProRule" id="PRU00708"/>
    </source>
</evidence>
<dbReference type="GO" id="GO:0009451">
    <property type="term" value="P:RNA modification"/>
    <property type="evidence" value="ECO:0007669"/>
    <property type="project" value="InterPro"/>
</dbReference>
<dbReference type="GO" id="GO:0003729">
    <property type="term" value="F:mRNA binding"/>
    <property type="evidence" value="ECO:0007669"/>
    <property type="project" value="UniProtKB-ARBA"/>
</dbReference>
<dbReference type="AlphaFoldDB" id="A0A1D1YC47"/>
<evidence type="ECO:0000256" key="1">
    <source>
        <dbReference type="ARBA" id="ARBA00006643"/>
    </source>
</evidence>
<evidence type="ECO:0000259" key="5">
    <source>
        <dbReference type="Pfam" id="PF14432"/>
    </source>
</evidence>
<feature type="repeat" description="PPR" evidence="3">
    <location>
        <begin position="233"/>
        <end position="267"/>
    </location>
</feature>
<dbReference type="EMBL" id="GDJX01015741">
    <property type="protein sequence ID" value="JAT52195.1"/>
    <property type="molecule type" value="Transcribed_RNA"/>
</dbReference>
<dbReference type="InterPro" id="IPR011990">
    <property type="entry name" value="TPR-like_helical_dom_sf"/>
</dbReference>
<dbReference type="GO" id="GO:0008270">
    <property type="term" value="F:zinc ion binding"/>
    <property type="evidence" value="ECO:0007669"/>
    <property type="project" value="InterPro"/>
</dbReference>
<gene>
    <name evidence="6" type="primary">PCMP-H38_6</name>
    <name evidence="6" type="ORF">g.49648</name>
</gene>
<dbReference type="SUPFAM" id="SSF48452">
    <property type="entry name" value="TPR-like"/>
    <property type="match status" value="1"/>
</dbReference>
<evidence type="ECO:0000256" key="2">
    <source>
        <dbReference type="ARBA" id="ARBA00022737"/>
    </source>
</evidence>
<dbReference type="NCBIfam" id="TIGR00756">
    <property type="entry name" value="PPR"/>
    <property type="match status" value="4"/>
</dbReference>
<proteinExistence type="inferred from homology"/>
<feature type="repeat" description="PPR" evidence="3">
    <location>
        <begin position="334"/>
        <end position="368"/>
    </location>
</feature>
<evidence type="ECO:0000256" key="4">
    <source>
        <dbReference type="SAM" id="MobiDB-lite"/>
    </source>
</evidence>
<dbReference type="Pfam" id="PF13041">
    <property type="entry name" value="PPR_2"/>
    <property type="match status" value="1"/>
</dbReference>
<reference evidence="6" key="1">
    <citation type="submission" date="2015-07" db="EMBL/GenBank/DDBJ databases">
        <title>Transcriptome Assembly of Anthurium amnicola.</title>
        <authorList>
            <person name="Suzuki J."/>
        </authorList>
    </citation>
    <scope>NUCLEOTIDE SEQUENCE</scope>
</reference>
<dbReference type="InterPro" id="IPR002885">
    <property type="entry name" value="PPR_rpt"/>
</dbReference>
<dbReference type="FunFam" id="1.25.40.10:FF:000333">
    <property type="entry name" value="Pentatricopeptide repeat-containing protein"/>
    <property type="match status" value="1"/>
</dbReference>
<feature type="compositionally biased region" description="Polar residues" evidence="4">
    <location>
        <begin position="1"/>
        <end position="13"/>
    </location>
</feature>
<feature type="repeat" description="PPR" evidence="3">
    <location>
        <begin position="303"/>
        <end position="333"/>
    </location>
</feature>
<dbReference type="InterPro" id="IPR046848">
    <property type="entry name" value="E_motif"/>
</dbReference>
<dbReference type="InterPro" id="IPR046960">
    <property type="entry name" value="PPR_At4g14850-like_plant"/>
</dbReference>
<sequence>MLASPTSSWLTHTSPCPPSSSSSLPSLPLSALAALRGCRTMGELQQLHAAAVKTGYIGDPLVAAEILRSAALSGHRDLRYARLVFDRMEPPNVFSWNTIIRAFSESGDRALEGVLLYGRMLREDDPTVKPNKYTFPPVLKACAQAGAVEEARQVHGQTIKLGWDSDGFVASNLVRVYAVCGCMEDARRLFHKCSLPQRSEASVVLQNAMIDGYMRLGVVEDARRTFDGMPQRSVISWNAMVAGYAQNGAFKRAVDVFHRMQMEGMAPNYVTLVSVLPAISRLGALELGKWVHMYAKKNRIEVDDVLGSALVDMYAKCGNIEKARQVFEELPKRNPITWSSLIGGLALHGRAEDAIDQFERMERGRIIPTDVVFIGVLNACSHGGLVDRGRSYFDRMLTMYGLKPRMEHYGCMVDMLGRAGLLEEAEQLVLNMPMRPDDVIFKALLSACKIHGNVEMGIRVAKRLIELAPHDSGCYVLLSNLYASLGNWEAVSMVRLMMKELDIKKDPGCSYITLNGVVHEFVVEDDSHLHSKEIYAMLEEISETLRSMGYTPDTKQVLLNVDEEEKESILQCHSEKIAIAFGLVSAAPGTELRIVKNLRVCGDCHSSIKLISKIYSRRIIVRDRSRFHHFENGVCSCKDYW</sequence>
<dbReference type="PROSITE" id="PS51375">
    <property type="entry name" value="PPR"/>
    <property type="match status" value="4"/>
</dbReference>
<keyword evidence="2" id="KW-0677">Repeat</keyword>
<feature type="repeat" description="PPR" evidence="3">
    <location>
        <begin position="92"/>
        <end position="127"/>
    </location>
</feature>
<dbReference type="PANTHER" id="PTHR47926">
    <property type="entry name" value="PENTATRICOPEPTIDE REPEAT-CONTAINING PROTEIN"/>
    <property type="match status" value="1"/>
</dbReference>